<comment type="subcellular location">
    <subcellularLocation>
        <location evidence="1 7">Cell membrane</location>
        <topology evidence="1 7">Multi-pass membrane protein</topology>
    </subcellularLocation>
</comment>
<dbReference type="Pfam" id="PF00528">
    <property type="entry name" value="BPD_transp_1"/>
    <property type="match status" value="1"/>
</dbReference>
<evidence type="ECO:0000256" key="3">
    <source>
        <dbReference type="ARBA" id="ARBA00022475"/>
    </source>
</evidence>
<name>A0A2T0X904_9RHOB</name>
<dbReference type="PANTHER" id="PTHR30151">
    <property type="entry name" value="ALKANE SULFONATE ABC TRANSPORTER-RELATED, MEMBRANE SUBUNIT"/>
    <property type="match status" value="1"/>
</dbReference>
<dbReference type="CDD" id="cd06261">
    <property type="entry name" value="TM_PBP2"/>
    <property type="match status" value="1"/>
</dbReference>
<evidence type="ECO:0000256" key="4">
    <source>
        <dbReference type="ARBA" id="ARBA00022692"/>
    </source>
</evidence>
<evidence type="ECO:0000256" key="6">
    <source>
        <dbReference type="ARBA" id="ARBA00023136"/>
    </source>
</evidence>
<comment type="similarity">
    <text evidence="7">Belongs to the binding-protein-dependent transport system permease family.</text>
</comment>
<reference evidence="9 10" key="1">
    <citation type="submission" date="2018-03" db="EMBL/GenBank/DDBJ databases">
        <title>Genomic Encyclopedia of Archaeal and Bacterial Type Strains, Phase II (KMG-II): from individual species to whole genera.</title>
        <authorList>
            <person name="Goeker M."/>
        </authorList>
    </citation>
    <scope>NUCLEOTIDE SEQUENCE [LARGE SCALE GENOMIC DNA]</scope>
    <source>
        <strain evidence="9 10">DSM 29318</strain>
    </source>
</reference>
<dbReference type="AlphaFoldDB" id="A0A2T0X904"/>
<feature type="transmembrane region" description="Helical" evidence="7">
    <location>
        <begin position="325"/>
        <end position="348"/>
    </location>
</feature>
<organism evidence="9 10">
    <name type="scientific">Hasllibacter halocynthiae</name>
    <dbReference type="NCBI Taxonomy" id="595589"/>
    <lineage>
        <taxon>Bacteria</taxon>
        <taxon>Pseudomonadati</taxon>
        <taxon>Pseudomonadota</taxon>
        <taxon>Alphaproteobacteria</taxon>
        <taxon>Rhodobacterales</taxon>
        <taxon>Roseobacteraceae</taxon>
        <taxon>Hasllibacter</taxon>
    </lineage>
</organism>
<feature type="domain" description="ABC transmembrane type-1" evidence="8">
    <location>
        <begin position="156"/>
        <end position="349"/>
    </location>
</feature>
<evidence type="ECO:0000256" key="2">
    <source>
        <dbReference type="ARBA" id="ARBA00022448"/>
    </source>
</evidence>
<evidence type="ECO:0000256" key="7">
    <source>
        <dbReference type="RuleBase" id="RU363032"/>
    </source>
</evidence>
<feature type="transmembrane region" description="Helical" evidence="7">
    <location>
        <begin position="162"/>
        <end position="186"/>
    </location>
</feature>
<dbReference type="EMBL" id="PVTT01000001">
    <property type="protein sequence ID" value="PRY95431.1"/>
    <property type="molecule type" value="Genomic_DNA"/>
</dbReference>
<keyword evidence="10" id="KW-1185">Reference proteome</keyword>
<dbReference type="Proteomes" id="UP000238801">
    <property type="component" value="Unassembled WGS sequence"/>
</dbReference>
<accession>A0A2T0X904</accession>
<feature type="transmembrane region" description="Helical" evidence="7">
    <location>
        <begin position="198"/>
        <end position="218"/>
    </location>
</feature>
<evidence type="ECO:0000256" key="1">
    <source>
        <dbReference type="ARBA" id="ARBA00004651"/>
    </source>
</evidence>
<evidence type="ECO:0000259" key="8">
    <source>
        <dbReference type="PROSITE" id="PS50928"/>
    </source>
</evidence>
<evidence type="ECO:0000256" key="5">
    <source>
        <dbReference type="ARBA" id="ARBA00022989"/>
    </source>
</evidence>
<dbReference type="PANTHER" id="PTHR30151:SF20">
    <property type="entry name" value="ABC TRANSPORTER PERMEASE PROTEIN HI_0355-RELATED"/>
    <property type="match status" value="1"/>
</dbReference>
<evidence type="ECO:0000313" key="9">
    <source>
        <dbReference type="EMBL" id="PRY95431.1"/>
    </source>
</evidence>
<keyword evidence="3" id="KW-1003">Cell membrane</keyword>
<comment type="caution">
    <text evidence="9">The sequence shown here is derived from an EMBL/GenBank/DDBJ whole genome shotgun (WGS) entry which is preliminary data.</text>
</comment>
<feature type="transmembrane region" description="Helical" evidence="7">
    <location>
        <begin position="26"/>
        <end position="47"/>
    </location>
</feature>
<dbReference type="SUPFAM" id="SSF161098">
    <property type="entry name" value="MetI-like"/>
    <property type="match status" value="1"/>
</dbReference>
<dbReference type="InterPro" id="IPR035906">
    <property type="entry name" value="MetI-like_sf"/>
</dbReference>
<gene>
    <name evidence="9" type="ORF">BCF33_1051</name>
</gene>
<evidence type="ECO:0000313" key="10">
    <source>
        <dbReference type="Proteomes" id="UP000238801"/>
    </source>
</evidence>
<feature type="transmembrane region" description="Helical" evidence="7">
    <location>
        <begin position="230"/>
        <end position="249"/>
    </location>
</feature>
<keyword evidence="4 7" id="KW-0812">Transmembrane</keyword>
<keyword evidence="6 7" id="KW-0472">Membrane</keyword>
<sequence>MTDHPISAPGAGIGRSLRVGLLVRRMMGTAGPVLAVVAGLLAIWYLAAIPMNAAQSVTDAERAGAAFDVSAAERRDMGGLSLVALAPGTALAGAYGQERPRLPAPHQVAGEMWASTFALGADCGPAERERDRLELFGRTWAVHEDCLAPVTSRRSLILHAGLTLAPTLLGFAIGSLLGVALAVGIVHSRVMDLSVMPWAIASQTIPILAIAPMIIVVMNSVGIQGLLPKAIISAYLSFFPVVVGMAKGLRAPSAADLDLMRTWGASGARILWHLRLPASAPYLFASLKIGVAAALVGAIVAELPTGAVRGLGARLLAGSYYGQTIQIWSALFAAAIAAALLVAAIGGIERGVLGRMGLRR</sequence>
<dbReference type="GO" id="GO:0005886">
    <property type="term" value="C:plasma membrane"/>
    <property type="evidence" value="ECO:0007669"/>
    <property type="project" value="UniProtKB-SubCell"/>
</dbReference>
<dbReference type="PROSITE" id="PS50928">
    <property type="entry name" value="ABC_TM1"/>
    <property type="match status" value="1"/>
</dbReference>
<keyword evidence="2 7" id="KW-0813">Transport</keyword>
<keyword evidence="5 7" id="KW-1133">Transmembrane helix</keyword>
<protein>
    <submittedName>
        <fullName evidence="9">NitT/TauT family transport system permease protein</fullName>
    </submittedName>
</protein>
<dbReference type="Gene3D" id="1.10.3720.10">
    <property type="entry name" value="MetI-like"/>
    <property type="match status" value="1"/>
</dbReference>
<dbReference type="GO" id="GO:0055085">
    <property type="term" value="P:transmembrane transport"/>
    <property type="evidence" value="ECO:0007669"/>
    <property type="project" value="InterPro"/>
</dbReference>
<proteinExistence type="inferred from homology"/>
<dbReference type="InterPro" id="IPR000515">
    <property type="entry name" value="MetI-like"/>
</dbReference>
<feature type="transmembrane region" description="Helical" evidence="7">
    <location>
        <begin position="282"/>
        <end position="304"/>
    </location>
</feature>